<sequence>MWAPALLSPINAHP</sequence>
<dbReference type="Proteomes" id="UP000434172">
    <property type="component" value="Unassembled WGS sequence"/>
</dbReference>
<keyword evidence="2" id="KW-1185">Reference proteome</keyword>
<evidence type="ECO:0000313" key="1">
    <source>
        <dbReference type="EMBL" id="KAF0330836.1"/>
    </source>
</evidence>
<protein>
    <submittedName>
        <fullName evidence="1">Uncharacterized protein</fullName>
    </submittedName>
</protein>
<comment type="caution">
    <text evidence="1">The sequence shown here is derived from an EMBL/GenBank/DDBJ whole genome shotgun (WGS) entry which is preliminary data.</text>
</comment>
<reference evidence="1 2" key="1">
    <citation type="submission" date="2019-12" db="EMBL/GenBank/DDBJ databases">
        <title>A genome sequence resource for the geographically widespread anthracnose pathogen Colletotrichum asianum.</title>
        <authorList>
            <person name="Meng Y."/>
        </authorList>
    </citation>
    <scope>NUCLEOTIDE SEQUENCE [LARGE SCALE GENOMIC DNA]</scope>
    <source>
        <strain evidence="1 2">ICMP 18580</strain>
    </source>
</reference>
<name>A0A8H3ZWZ1_9PEZI</name>
<evidence type="ECO:0000313" key="2">
    <source>
        <dbReference type="Proteomes" id="UP000434172"/>
    </source>
</evidence>
<gene>
    <name evidence="1" type="ORF">GQ607_001705</name>
</gene>
<accession>A0A8H3ZWZ1</accession>
<organism evidence="1 2">
    <name type="scientific">Colletotrichum asianum</name>
    <dbReference type="NCBI Taxonomy" id="702518"/>
    <lineage>
        <taxon>Eukaryota</taxon>
        <taxon>Fungi</taxon>
        <taxon>Dikarya</taxon>
        <taxon>Ascomycota</taxon>
        <taxon>Pezizomycotina</taxon>
        <taxon>Sordariomycetes</taxon>
        <taxon>Hypocreomycetidae</taxon>
        <taxon>Glomerellales</taxon>
        <taxon>Glomerellaceae</taxon>
        <taxon>Colletotrichum</taxon>
        <taxon>Colletotrichum gloeosporioides species complex</taxon>
    </lineage>
</organism>
<proteinExistence type="predicted"/>
<dbReference type="EMBL" id="WOWK01000005">
    <property type="protein sequence ID" value="KAF0330836.1"/>
    <property type="molecule type" value="Genomic_DNA"/>
</dbReference>